<protein>
    <recommendedName>
        <fullName evidence="4">PepSY domain-containing protein</fullName>
    </recommendedName>
</protein>
<sequence length="119" mass="13528">MKLYSILVTSIFLSGFLIIGCASSSDSDKNYNKENLKETSINNVDKKLSKKEASDLVKKYLEDKNSYIPNFIEVDNVDGDKYIVHAYDVITNKEESHIATSGWFEVNMYTGEIVDIMNQ</sequence>
<evidence type="ECO:0000313" key="3">
    <source>
        <dbReference type="Proteomes" id="UP001400965"/>
    </source>
</evidence>
<keyword evidence="1" id="KW-0732">Signal</keyword>
<evidence type="ECO:0000256" key="1">
    <source>
        <dbReference type="SAM" id="SignalP"/>
    </source>
</evidence>
<organism evidence="2 3">
    <name type="scientific">Paraclostridium tenue</name>
    <dbReference type="NCBI Taxonomy" id="1737"/>
    <lineage>
        <taxon>Bacteria</taxon>
        <taxon>Bacillati</taxon>
        <taxon>Bacillota</taxon>
        <taxon>Clostridia</taxon>
        <taxon>Peptostreptococcales</taxon>
        <taxon>Peptostreptococcaceae</taxon>
        <taxon>Paraclostridium</taxon>
    </lineage>
</organism>
<gene>
    <name evidence="2" type="ORF">GCM10008917_17190</name>
</gene>
<dbReference type="Proteomes" id="UP001400965">
    <property type="component" value="Unassembled WGS sequence"/>
</dbReference>
<feature type="chain" id="PRO_5047200530" description="PepSY domain-containing protein" evidence="1">
    <location>
        <begin position="25"/>
        <end position="119"/>
    </location>
</feature>
<keyword evidence="3" id="KW-1185">Reference proteome</keyword>
<dbReference type="EMBL" id="BAAACP010000009">
    <property type="protein sequence ID" value="GAA0864295.1"/>
    <property type="molecule type" value="Genomic_DNA"/>
</dbReference>
<accession>A0ABP3XL15</accession>
<reference evidence="3" key="1">
    <citation type="journal article" date="2019" name="Int. J. Syst. Evol. Microbiol.">
        <title>The Global Catalogue of Microorganisms (GCM) 10K type strain sequencing project: providing services to taxonomists for standard genome sequencing and annotation.</title>
        <authorList>
            <consortium name="The Broad Institute Genomics Platform"/>
            <consortium name="The Broad Institute Genome Sequencing Center for Infectious Disease"/>
            <person name="Wu L."/>
            <person name="Ma J."/>
        </authorList>
    </citation>
    <scope>NUCLEOTIDE SEQUENCE [LARGE SCALE GENOMIC DNA]</scope>
    <source>
        <strain evidence="3">JCM 6486</strain>
    </source>
</reference>
<name>A0ABP3XL15_9FIRM</name>
<feature type="signal peptide" evidence="1">
    <location>
        <begin position="1"/>
        <end position="24"/>
    </location>
</feature>
<dbReference type="PROSITE" id="PS51257">
    <property type="entry name" value="PROKAR_LIPOPROTEIN"/>
    <property type="match status" value="1"/>
</dbReference>
<comment type="caution">
    <text evidence="2">The sequence shown here is derived from an EMBL/GenBank/DDBJ whole genome shotgun (WGS) entry which is preliminary data.</text>
</comment>
<proteinExistence type="predicted"/>
<evidence type="ECO:0008006" key="4">
    <source>
        <dbReference type="Google" id="ProtNLM"/>
    </source>
</evidence>
<dbReference type="RefSeq" id="WP_346044954.1">
    <property type="nucleotide sequence ID" value="NZ_BAAACP010000009.1"/>
</dbReference>
<evidence type="ECO:0000313" key="2">
    <source>
        <dbReference type="EMBL" id="GAA0864295.1"/>
    </source>
</evidence>